<dbReference type="EMBL" id="JACHMV010000001">
    <property type="protein sequence ID" value="MBB4772661.1"/>
    <property type="molecule type" value="Genomic_DNA"/>
</dbReference>
<feature type="transmembrane region" description="Helical" evidence="1">
    <location>
        <begin position="12"/>
        <end position="43"/>
    </location>
</feature>
<dbReference type="RefSeq" id="WP_184880260.1">
    <property type="nucleotide sequence ID" value="NZ_BAAAHD010000047.1"/>
</dbReference>
<gene>
    <name evidence="3" type="ORF">F4557_001079</name>
    <name evidence="2" type="ORF">GCM10009546_47590</name>
</gene>
<dbReference type="AlphaFoldDB" id="A0A7W7I8V2"/>
<evidence type="ECO:0000313" key="2">
    <source>
        <dbReference type="EMBL" id="GAA0579633.1"/>
    </source>
</evidence>
<evidence type="ECO:0000313" key="5">
    <source>
        <dbReference type="Proteomes" id="UP001501427"/>
    </source>
</evidence>
<sequence length="50" mass="4983">MNRQPPSEGVRLLLTAGAIVLAVILVVTGLAVIGGILIAVAAMSNLGSNK</sequence>
<evidence type="ECO:0000256" key="1">
    <source>
        <dbReference type="SAM" id="Phobius"/>
    </source>
</evidence>
<keyword evidence="1" id="KW-0812">Transmembrane</keyword>
<protein>
    <submittedName>
        <fullName evidence="3">Uncharacterized protein</fullName>
    </submittedName>
</protein>
<keyword evidence="1" id="KW-0472">Membrane</keyword>
<comment type="caution">
    <text evidence="3">The sequence shown here is derived from an EMBL/GenBank/DDBJ whole genome shotgun (WGS) entry which is preliminary data.</text>
</comment>
<name>A0A7W7I8V2_9ACTN</name>
<reference evidence="2" key="4">
    <citation type="submission" date="2023-12" db="EMBL/GenBank/DDBJ databases">
        <authorList>
            <person name="Sun Q."/>
            <person name="Inoue M."/>
        </authorList>
    </citation>
    <scope>NUCLEOTIDE SEQUENCE</scope>
    <source>
        <strain evidence="2">JCM 10667</strain>
    </source>
</reference>
<proteinExistence type="predicted"/>
<reference evidence="3 4" key="3">
    <citation type="submission" date="2020-08" db="EMBL/GenBank/DDBJ databases">
        <title>Sequencing the genomes of 1000 actinobacteria strains.</title>
        <authorList>
            <person name="Klenk H.-P."/>
        </authorList>
    </citation>
    <scope>NUCLEOTIDE SEQUENCE [LARGE SCALE GENOMIC DNA]</scope>
    <source>
        <strain evidence="3 4">DSM 44772</strain>
    </source>
</reference>
<reference evidence="5" key="2">
    <citation type="journal article" date="2019" name="Int. J. Syst. Evol. Microbiol.">
        <title>The Global Catalogue of Microorganisms (GCM) 10K type strain sequencing project: providing services to taxonomists for standard genome sequencing and annotation.</title>
        <authorList>
            <consortium name="The Broad Institute Genomics Platform"/>
            <consortium name="The Broad Institute Genome Sequencing Center for Infectious Disease"/>
            <person name="Wu L."/>
            <person name="Ma J."/>
        </authorList>
    </citation>
    <scope>NUCLEOTIDE SEQUENCE [LARGE SCALE GENOMIC DNA]</scope>
    <source>
        <strain evidence="5">JCM 10667</strain>
    </source>
</reference>
<dbReference type="Proteomes" id="UP000549343">
    <property type="component" value="Unassembled WGS sequence"/>
</dbReference>
<accession>A0A7W7I8V2</accession>
<organism evidence="3 4">
    <name type="scientific">Actinomadura livida</name>
    <dbReference type="NCBI Taxonomy" id="79909"/>
    <lineage>
        <taxon>Bacteria</taxon>
        <taxon>Bacillati</taxon>
        <taxon>Actinomycetota</taxon>
        <taxon>Actinomycetes</taxon>
        <taxon>Streptosporangiales</taxon>
        <taxon>Thermomonosporaceae</taxon>
        <taxon>Actinomadura</taxon>
    </lineage>
</organism>
<keyword evidence="5" id="KW-1185">Reference proteome</keyword>
<evidence type="ECO:0000313" key="4">
    <source>
        <dbReference type="Proteomes" id="UP000549343"/>
    </source>
</evidence>
<keyword evidence="1" id="KW-1133">Transmembrane helix</keyword>
<dbReference type="EMBL" id="BAAAHD010000047">
    <property type="protein sequence ID" value="GAA0579633.1"/>
    <property type="molecule type" value="Genomic_DNA"/>
</dbReference>
<evidence type="ECO:0000313" key="3">
    <source>
        <dbReference type="EMBL" id="MBB4772661.1"/>
    </source>
</evidence>
<reference evidence="2" key="1">
    <citation type="journal article" date="2014" name="Int. J. Syst. Evol. Microbiol.">
        <title>Complete genome of a new Firmicutes species belonging to the dominant human colonic microbiota ('Ruminococcus bicirculans') reveals two chromosomes and a selective capacity to utilize plant glucans.</title>
        <authorList>
            <consortium name="NISC Comparative Sequencing Program"/>
            <person name="Wegmann U."/>
            <person name="Louis P."/>
            <person name="Goesmann A."/>
            <person name="Henrissat B."/>
            <person name="Duncan S.H."/>
            <person name="Flint H.J."/>
        </authorList>
    </citation>
    <scope>NUCLEOTIDE SEQUENCE</scope>
    <source>
        <strain evidence="2">JCM 10667</strain>
    </source>
</reference>
<dbReference type="Proteomes" id="UP001501427">
    <property type="component" value="Unassembled WGS sequence"/>
</dbReference>